<gene>
    <name evidence="1" type="ORF">MSPICULIGERA_LOCUS8227</name>
</gene>
<evidence type="ECO:0000313" key="2">
    <source>
        <dbReference type="Proteomes" id="UP001177023"/>
    </source>
</evidence>
<accession>A0AA36CJZ3</accession>
<keyword evidence="2" id="KW-1185">Reference proteome</keyword>
<dbReference type="AlphaFoldDB" id="A0AA36CJZ3"/>
<dbReference type="Proteomes" id="UP001177023">
    <property type="component" value="Unassembled WGS sequence"/>
</dbReference>
<proteinExistence type="predicted"/>
<reference evidence="1" key="1">
    <citation type="submission" date="2023-06" db="EMBL/GenBank/DDBJ databases">
        <authorList>
            <person name="Delattre M."/>
        </authorList>
    </citation>
    <scope>NUCLEOTIDE SEQUENCE</scope>
    <source>
        <strain evidence="1">AF72</strain>
    </source>
</reference>
<sequence length="95" mass="10702">MPFALLTANYNTRNGEYDNIYLDDPTGLITAQLSPNDFKAKKDPLSPQKLCISPMRVLNIAEECGFELKASPSRLMEYHISTCYSWHLHKPAGKA</sequence>
<organism evidence="1 2">
    <name type="scientific">Mesorhabditis spiculigera</name>
    <dbReference type="NCBI Taxonomy" id="96644"/>
    <lineage>
        <taxon>Eukaryota</taxon>
        <taxon>Metazoa</taxon>
        <taxon>Ecdysozoa</taxon>
        <taxon>Nematoda</taxon>
        <taxon>Chromadorea</taxon>
        <taxon>Rhabditida</taxon>
        <taxon>Rhabditina</taxon>
        <taxon>Rhabditomorpha</taxon>
        <taxon>Rhabditoidea</taxon>
        <taxon>Rhabditidae</taxon>
        <taxon>Mesorhabditinae</taxon>
        <taxon>Mesorhabditis</taxon>
    </lineage>
</organism>
<feature type="non-terminal residue" evidence="1">
    <location>
        <position position="95"/>
    </location>
</feature>
<comment type="caution">
    <text evidence="1">The sequence shown here is derived from an EMBL/GenBank/DDBJ whole genome shotgun (WGS) entry which is preliminary data.</text>
</comment>
<evidence type="ECO:0000313" key="1">
    <source>
        <dbReference type="EMBL" id="CAJ0569764.1"/>
    </source>
</evidence>
<dbReference type="EMBL" id="CATQJA010002118">
    <property type="protein sequence ID" value="CAJ0569764.1"/>
    <property type="molecule type" value="Genomic_DNA"/>
</dbReference>
<name>A0AA36CJZ3_9BILA</name>
<protein>
    <submittedName>
        <fullName evidence="1">Uncharacterized protein</fullName>
    </submittedName>
</protein>